<keyword evidence="8 12" id="KW-0663">Pyridoxal phosphate</keyword>
<dbReference type="Gene3D" id="3.40.640.10">
    <property type="entry name" value="Type I PLP-dependent aspartate aminotransferase-like (Major domain)"/>
    <property type="match status" value="1"/>
</dbReference>
<evidence type="ECO:0000256" key="1">
    <source>
        <dbReference type="ARBA" id="ARBA00001933"/>
    </source>
</evidence>
<dbReference type="PANTHER" id="PTHR13693:SF100">
    <property type="entry name" value="8-AMINO-7-OXONONANOATE SYNTHASE"/>
    <property type="match status" value="1"/>
</dbReference>
<evidence type="ECO:0000256" key="4">
    <source>
        <dbReference type="ARBA" id="ARBA00011738"/>
    </source>
</evidence>
<feature type="domain" description="Aminotransferase class I/classII large" evidence="13">
    <location>
        <begin position="51"/>
        <end position="387"/>
    </location>
</feature>
<dbReference type="GO" id="GO:0030170">
    <property type="term" value="F:pyridoxal phosphate binding"/>
    <property type="evidence" value="ECO:0007669"/>
    <property type="project" value="InterPro"/>
</dbReference>
<evidence type="ECO:0000256" key="9">
    <source>
        <dbReference type="ARBA" id="ARBA00032610"/>
    </source>
</evidence>
<dbReference type="InterPro" id="IPR015421">
    <property type="entry name" value="PyrdxlP-dep_Trfase_major"/>
</dbReference>
<name>A0A220UL32_9GAMM</name>
<organism evidence="14 15">
    <name type="scientific">Shewanella bicestrii</name>
    <dbReference type="NCBI Taxonomy" id="2018305"/>
    <lineage>
        <taxon>Bacteria</taxon>
        <taxon>Pseudomonadati</taxon>
        <taxon>Pseudomonadota</taxon>
        <taxon>Gammaproteobacteria</taxon>
        <taxon>Alteromonadales</taxon>
        <taxon>Shewanellaceae</taxon>
        <taxon>Shewanella</taxon>
    </lineage>
</organism>
<comment type="subunit">
    <text evidence="4">Homodimer.</text>
</comment>
<dbReference type="Pfam" id="PF00155">
    <property type="entry name" value="Aminotran_1_2"/>
    <property type="match status" value="1"/>
</dbReference>
<protein>
    <recommendedName>
        <fullName evidence="5">8-amino-7-oxononanoate synthase</fullName>
        <ecNumber evidence="5">2.3.1.47</ecNumber>
    </recommendedName>
    <alternativeName>
        <fullName evidence="9">7-keto-8-amino-pelargonic acid synthase</fullName>
    </alternativeName>
    <alternativeName>
        <fullName evidence="10">8-amino-7-ketopelargonate synthase</fullName>
    </alternativeName>
</protein>
<evidence type="ECO:0000256" key="2">
    <source>
        <dbReference type="ARBA" id="ARBA00004746"/>
    </source>
</evidence>
<evidence type="ECO:0000313" key="15">
    <source>
        <dbReference type="Proteomes" id="UP000198367"/>
    </source>
</evidence>
<comment type="cofactor">
    <cofactor evidence="1 12">
        <name>pyridoxal 5'-phosphate</name>
        <dbReference type="ChEBI" id="CHEBI:597326"/>
    </cofactor>
</comment>
<dbReference type="GO" id="GO:0008710">
    <property type="term" value="F:8-amino-7-oxononanoate synthase activity"/>
    <property type="evidence" value="ECO:0007669"/>
    <property type="project" value="UniProtKB-EC"/>
</dbReference>
<keyword evidence="15" id="KW-1185">Reference proteome</keyword>
<reference evidence="14 15" key="1">
    <citation type="submission" date="2017-07" db="EMBL/GenBank/DDBJ databases">
        <title>Phenotypical and genomic characterization of a clinical isolate of Shewanella bicestrii sp. nov. producing an extended-spectrum beta-lactamase and a new oxacillinase variant.</title>
        <authorList>
            <person name="Jousset A.B."/>
            <person name="Bonnin R.A."/>
            <person name="Girlich D."/>
            <person name="Dabos L."/>
            <person name="Potron A."/>
            <person name="Dortet L."/>
            <person name="Glaser P."/>
            <person name="Naas T."/>
        </authorList>
    </citation>
    <scope>NUCLEOTIDE SEQUENCE [LARGE SCALE GENOMIC DNA]</scope>
    <source>
        <strain evidence="14 15">JAB-1</strain>
    </source>
</reference>
<comment type="catalytic activity">
    <reaction evidence="11">
        <text>6-carboxyhexanoyl-[ACP] + L-alanine + H(+) = (8S)-8-amino-7-oxononanoate + holo-[ACP] + CO2</text>
        <dbReference type="Rhea" id="RHEA:42288"/>
        <dbReference type="Rhea" id="RHEA-COMP:9685"/>
        <dbReference type="Rhea" id="RHEA-COMP:9955"/>
        <dbReference type="ChEBI" id="CHEBI:15378"/>
        <dbReference type="ChEBI" id="CHEBI:16526"/>
        <dbReference type="ChEBI" id="CHEBI:57972"/>
        <dbReference type="ChEBI" id="CHEBI:64479"/>
        <dbReference type="ChEBI" id="CHEBI:78846"/>
        <dbReference type="ChEBI" id="CHEBI:149468"/>
        <dbReference type="EC" id="2.3.1.47"/>
    </reaction>
</comment>
<dbReference type="InterPro" id="IPR050087">
    <property type="entry name" value="AON_synthase_class-II"/>
</dbReference>
<sequence>MSSPLTSKLGAKILARQQALAEQGLLRQRQALSCAAALSEDGPQFGLADRHYLNFSSNDYLGLSRAPELAEALHLGAKQYGVGSGASPLVTGYSEAHLALETKLCQMTGFEAALLFSSGFSANTTLCKTLFDKQDVVLADKLVHASIIDGLRDSGADFKRFLHNATDSAERLLAKNAVSALITESVFSMDGDIAPISALSALCRAHNAWLIVDDAHGFGVVDAVSAQVESTPASNLIDIQIVTFGKALGCQGAAILGSRQLIEFLVSNAREYIYSTALSPANAALALAAVEYAEAHPDLKQKLQSNILLFKQLCQDADIPLLGSDTAIQPLIIGDAAQTLLVAEKLKALGIWVGAIRPPTVPVGSARLRITLSASHSEAAIRRCVNGIATVLAECVLPRISERPER</sequence>
<evidence type="ECO:0000256" key="3">
    <source>
        <dbReference type="ARBA" id="ARBA00010008"/>
    </source>
</evidence>
<proteinExistence type="inferred from homology"/>
<dbReference type="PROSITE" id="PS00599">
    <property type="entry name" value="AA_TRANSFER_CLASS_2"/>
    <property type="match status" value="1"/>
</dbReference>
<dbReference type="GO" id="GO:0009102">
    <property type="term" value="P:biotin biosynthetic process"/>
    <property type="evidence" value="ECO:0007669"/>
    <property type="project" value="UniProtKB-KW"/>
</dbReference>
<evidence type="ECO:0000256" key="7">
    <source>
        <dbReference type="ARBA" id="ARBA00022756"/>
    </source>
</evidence>
<dbReference type="InterPro" id="IPR004839">
    <property type="entry name" value="Aminotransferase_I/II_large"/>
</dbReference>
<dbReference type="PANTHER" id="PTHR13693">
    <property type="entry name" value="CLASS II AMINOTRANSFERASE/8-AMINO-7-OXONONANOATE SYNTHASE"/>
    <property type="match status" value="1"/>
</dbReference>
<dbReference type="InterPro" id="IPR001917">
    <property type="entry name" value="Aminotrans_II_pyridoxalP_BS"/>
</dbReference>
<dbReference type="RefSeq" id="WP_089067569.1">
    <property type="nucleotide sequence ID" value="NZ_CP022358.1"/>
</dbReference>
<dbReference type="CDD" id="cd06454">
    <property type="entry name" value="KBL_like"/>
    <property type="match status" value="1"/>
</dbReference>
<dbReference type="Gene3D" id="3.90.1150.10">
    <property type="entry name" value="Aspartate Aminotransferase, domain 1"/>
    <property type="match status" value="1"/>
</dbReference>
<dbReference type="AlphaFoldDB" id="A0A220UL32"/>
<accession>A0A220UL32</accession>
<evidence type="ECO:0000256" key="8">
    <source>
        <dbReference type="ARBA" id="ARBA00022898"/>
    </source>
</evidence>
<dbReference type="InterPro" id="IPR015422">
    <property type="entry name" value="PyrdxlP-dep_Trfase_small"/>
</dbReference>
<evidence type="ECO:0000259" key="13">
    <source>
        <dbReference type="Pfam" id="PF00155"/>
    </source>
</evidence>
<comment type="pathway">
    <text evidence="2">Cofactor biosynthesis; biotin biosynthesis.</text>
</comment>
<evidence type="ECO:0000256" key="11">
    <source>
        <dbReference type="ARBA" id="ARBA00047715"/>
    </source>
</evidence>
<dbReference type="InterPro" id="IPR015424">
    <property type="entry name" value="PyrdxlP-dep_Trfase"/>
</dbReference>
<gene>
    <name evidence="14" type="ORF">CF168_08335</name>
</gene>
<evidence type="ECO:0000256" key="10">
    <source>
        <dbReference type="ARBA" id="ARBA00033381"/>
    </source>
</evidence>
<keyword evidence="6" id="KW-0808">Transferase</keyword>
<dbReference type="Proteomes" id="UP000198367">
    <property type="component" value="Chromosome"/>
</dbReference>
<comment type="similarity">
    <text evidence="3">Belongs to the class-II pyridoxal-phosphate-dependent aminotransferase family. BioF subfamily.</text>
</comment>
<dbReference type="KEGG" id="sbj:CF168_08335"/>
<evidence type="ECO:0000313" key="14">
    <source>
        <dbReference type="EMBL" id="ASK68887.1"/>
    </source>
</evidence>
<keyword evidence="7" id="KW-0093">Biotin biosynthesis</keyword>
<evidence type="ECO:0000256" key="5">
    <source>
        <dbReference type="ARBA" id="ARBA00013187"/>
    </source>
</evidence>
<dbReference type="EMBL" id="CP022358">
    <property type="protein sequence ID" value="ASK68887.1"/>
    <property type="molecule type" value="Genomic_DNA"/>
</dbReference>
<dbReference type="SUPFAM" id="SSF53383">
    <property type="entry name" value="PLP-dependent transferases"/>
    <property type="match status" value="1"/>
</dbReference>
<evidence type="ECO:0000256" key="12">
    <source>
        <dbReference type="RuleBase" id="RU003693"/>
    </source>
</evidence>
<evidence type="ECO:0000256" key="6">
    <source>
        <dbReference type="ARBA" id="ARBA00022679"/>
    </source>
</evidence>
<dbReference type="EC" id="2.3.1.47" evidence="5"/>